<dbReference type="HOGENOM" id="CLU_056607_3_1_6"/>
<feature type="region of interest" description="Disordered" evidence="1">
    <location>
        <begin position="1"/>
        <end position="23"/>
    </location>
</feature>
<proteinExistence type="predicted"/>
<keyword evidence="3" id="KW-0012">Acyltransferase</keyword>
<dbReference type="EMBL" id="AE013598">
    <property type="protein sequence ID" value="AAW77234.1"/>
    <property type="molecule type" value="Genomic_DNA"/>
</dbReference>
<dbReference type="AlphaFoldDB" id="Q5GVN9"/>
<reference evidence="3 4" key="1">
    <citation type="journal article" date="2005" name="Nucleic Acids Res.">
        <title>The genome sequence of Xanthomonas oryzae pathovar oryzae KACC10331, the bacterial blight pathogen of rice.</title>
        <authorList>
            <person name="Lee B.M."/>
            <person name="Park Y.J."/>
            <person name="Park D.S."/>
            <person name="Kang H.W."/>
            <person name="Kim J.G."/>
            <person name="Song E.S."/>
            <person name="Park I.C."/>
            <person name="Yoon U.H."/>
            <person name="Hahn J.H."/>
            <person name="Koo B.S."/>
            <person name="Lee G.B."/>
            <person name="Kim H."/>
            <person name="Park H.S."/>
            <person name="Yoon K.O."/>
            <person name="Kim J.H."/>
            <person name="Jung C.H."/>
            <person name="Koh N.H."/>
            <person name="Seo J.S."/>
            <person name="Go S.J."/>
        </authorList>
    </citation>
    <scope>NUCLEOTIDE SEQUENCE [LARGE SCALE GENOMIC DNA]</scope>
    <source>
        <strain evidence="4">KACC10331 / KXO85</strain>
    </source>
</reference>
<dbReference type="STRING" id="291331.XOO3980"/>
<keyword evidence="4" id="KW-1185">Reference proteome</keyword>
<feature type="domain" description="N-acetyltransferase" evidence="2">
    <location>
        <begin position="113"/>
        <end position="185"/>
    </location>
</feature>
<dbReference type="Pfam" id="PF13673">
    <property type="entry name" value="Acetyltransf_10"/>
    <property type="match status" value="1"/>
</dbReference>
<sequence length="197" mass="21407">MPWNADTGHCSDTANKRGLPAQPRHSRYHAVMSTTALPPVHWQRRRFAQRSTPQLDALLRLRTDVFVVEQQCAYPELDGKATDPAVLHVLGMTTHAELAAYLRVLPPGLSDPEPSIGRVVIAAAFRRSALAHALLRDGIRLVQTPWPGSAIQLGAQAHLHLFYAAHGFVPASAPSLEDGIPNLDMLRPAGAAPLEFA</sequence>
<evidence type="ECO:0000313" key="3">
    <source>
        <dbReference type="EMBL" id="AAW77234.1"/>
    </source>
</evidence>
<dbReference type="GO" id="GO:0016747">
    <property type="term" value="F:acyltransferase activity, transferring groups other than amino-acyl groups"/>
    <property type="evidence" value="ECO:0007669"/>
    <property type="project" value="InterPro"/>
</dbReference>
<evidence type="ECO:0000313" key="4">
    <source>
        <dbReference type="Proteomes" id="UP000006735"/>
    </source>
</evidence>
<dbReference type="Gene3D" id="3.40.630.30">
    <property type="match status" value="1"/>
</dbReference>
<dbReference type="InterPro" id="IPR000182">
    <property type="entry name" value="GNAT_dom"/>
</dbReference>
<protein>
    <submittedName>
        <fullName evidence="3">Predicted acyltransferase</fullName>
    </submittedName>
</protein>
<evidence type="ECO:0000259" key="2">
    <source>
        <dbReference type="Pfam" id="PF13673"/>
    </source>
</evidence>
<dbReference type="KEGG" id="xoo:XOO3980"/>
<evidence type="ECO:0000256" key="1">
    <source>
        <dbReference type="SAM" id="MobiDB-lite"/>
    </source>
</evidence>
<dbReference type="SUPFAM" id="SSF55729">
    <property type="entry name" value="Acyl-CoA N-acyltransferases (Nat)"/>
    <property type="match status" value="1"/>
</dbReference>
<keyword evidence="3" id="KW-0808">Transferase</keyword>
<organism evidence="3 4">
    <name type="scientific">Xanthomonas oryzae pv. oryzae (strain KACC10331 / KXO85)</name>
    <dbReference type="NCBI Taxonomy" id="291331"/>
    <lineage>
        <taxon>Bacteria</taxon>
        <taxon>Pseudomonadati</taxon>
        <taxon>Pseudomonadota</taxon>
        <taxon>Gammaproteobacteria</taxon>
        <taxon>Lysobacterales</taxon>
        <taxon>Lysobacteraceae</taxon>
        <taxon>Xanthomonas</taxon>
    </lineage>
</organism>
<dbReference type="InterPro" id="IPR016181">
    <property type="entry name" value="Acyl_CoA_acyltransferase"/>
</dbReference>
<gene>
    <name evidence="3" type="primary">ElaA</name>
    <name evidence="3" type="ordered locus">XOO3980</name>
</gene>
<dbReference type="Proteomes" id="UP000006735">
    <property type="component" value="Chromosome"/>
</dbReference>
<accession>Q5GVN9</accession>
<name>Q5GVN9_XANOR</name>